<accession>A0A5E4VBZ0</accession>
<keyword evidence="2" id="KW-1185">Reference proteome</keyword>
<organism evidence="1 2">
    <name type="scientific">Pandoraea terrigena</name>
    <dbReference type="NCBI Taxonomy" id="2508292"/>
    <lineage>
        <taxon>Bacteria</taxon>
        <taxon>Pseudomonadati</taxon>
        <taxon>Pseudomonadota</taxon>
        <taxon>Betaproteobacteria</taxon>
        <taxon>Burkholderiales</taxon>
        <taxon>Burkholderiaceae</taxon>
        <taxon>Pandoraea</taxon>
    </lineage>
</organism>
<proteinExistence type="predicted"/>
<gene>
    <name evidence="1" type="ORF">PTE31013_02586</name>
</gene>
<sequence length="29" mass="3049">MLHTKAAVLRGRVPMDIAVGLLNPVTFGA</sequence>
<dbReference type="EMBL" id="CABPRU010000005">
    <property type="protein sequence ID" value="VVE09778.1"/>
    <property type="molecule type" value="Genomic_DNA"/>
</dbReference>
<name>A0A5E4VBZ0_9BURK</name>
<evidence type="ECO:0000313" key="2">
    <source>
        <dbReference type="Proteomes" id="UP000334380"/>
    </source>
</evidence>
<evidence type="ECO:0000313" key="1">
    <source>
        <dbReference type="EMBL" id="VVE09778.1"/>
    </source>
</evidence>
<reference evidence="1 2" key="1">
    <citation type="submission" date="2019-08" db="EMBL/GenBank/DDBJ databases">
        <authorList>
            <person name="Peeters C."/>
        </authorList>
    </citation>
    <scope>NUCLEOTIDE SEQUENCE [LARGE SCALE GENOMIC DNA]</scope>
    <source>
        <strain evidence="1 2">LMG 31013</strain>
    </source>
</reference>
<protein>
    <submittedName>
        <fullName evidence="1">Uncharacterized protein</fullName>
    </submittedName>
</protein>
<dbReference type="Proteomes" id="UP000334380">
    <property type="component" value="Unassembled WGS sequence"/>
</dbReference>
<dbReference type="AlphaFoldDB" id="A0A5E4VBZ0"/>